<dbReference type="InterPro" id="IPR036594">
    <property type="entry name" value="Meth_synthase_dom"/>
</dbReference>
<gene>
    <name evidence="4" type="ORF">NOCA240022</name>
</gene>
<dbReference type="AlphaFoldDB" id="A0A2P2C5H4"/>
<evidence type="ECO:0000256" key="1">
    <source>
        <dbReference type="ARBA" id="ARBA00023125"/>
    </source>
</evidence>
<dbReference type="InterPro" id="IPR000792">
    <property type="entry name" value="Tscrpt_reg_LuxR_C"/>
</dbReference>
<dbReference type="PRINTS" id="PR00038">
    <property type="entry name" value="HTHLUXR"/>
</dbReference>
<dbReference type="Gene3D" id="1.10.1240.10">
    <property type="entry name" value="Methionine synthase domain"/>
    <property type="match status" value="1"/>
</dbReference>
<dbReference type="GO" id="GO:0031419">
    <property type="term" value="F:cobalamin binding"/>
    <property type="evidence" value="ECO:0007669"/>
    <property type="project" value="InterPro"/>
</dbReference>
<evidence type="ECO:0000259" key="2">
    <source>
        <dbReference type="PROSITE" id="PS50043"/>
    </source>
</evidence>
<evidence type="ECO:0000313" key="4">
    <source>
        <dbReference type="EMBL" id="CUR57267.1"/>
    </source>
</evidence>
<dbReference type="PROSITE" id="PS50043">
    <property type="entry name" value="HTH_LUXR_2"/>
    <property type="match status" value="1"/>
</dbReference>
<dbReference type="EMBL" id="CZKA01000034">
    <property type="protein sequence ID" value="CUR57267.1"/>
    <property type="molecule type" value="Genomic_DNA"/>
</dbReference>
<proteinExistence type="predicted"/>
<dbReference type="SMART" id="SM00421">
    <property type="entry name" value="HTH_LUXR"/>
    <property type="match status" value="1"/>
</dbReference>
<dbReference type="PANTHER" id="PTHR43214:SF43">
    <property type="entry name" value="TWO-COMPONENT RESPONSE REGULATOR"/>
    <property type="match status" value="1"/>
</dbReference>
<dbReference type="InterPro" id="IPR006158">
    <property type="entry name" value="Cobalamin-bd"/>
</dbReference>
<dbReference type="Gene3D" id="1.10.10.10">
    <property type="entry name" value="Winged helix-like DNA-binding domain superfamily/Winged helix DNA-binding domain"/>
    <property type="match status" value="1"/>
</dbReference>
<dbReference type="GO" id="GO:0003677">
    <property type="term" value="F:DNA binding"/>
    <property type="evidence" value="ECO:0007669"/>
    <property type="project" value="UniProtKB-KW"/>
</dbReference>
<keyword evidence="1" id="KW-0238">DNA-binding</keyword>
<name>A0A2P2C5H4_9ZZZZ</name>
<accession>A0A2P2C5H4</accession>
<organism evidence="4">
    <name type="scientific">metagenome</name>
    <dbReference type="NCBI Taxonomy" id="256318"/>
    <lineage>
        <taxon>unclassified sequences</taxon>
        <taxon>metagenomes</taxon>
    </lineage>
</organism>
<dbReference type="Gene3D" id="3.40.50.280">
    <property type="entry name" value="Cobalamin-binding domain"/>
    <property type="match status" value="1"/>
</dbReference>
<dbReference type="SUPFAM" id="SSF46894">
    <property type="entry name" value="C-terminal effector domain of the bipartite response regulators"/>
    <property type="match status" value="1"/>
</dbReference>
<dbReference type="PROSITE" id="PS51332">
    <property type="entry name" value="B12_BINDING"/>
    <property type="match status" value="1"/>
</dbReference>
<dbReference type="CDD" id="cd06170">
    <property type="entry name" value="LuxR_C_like"/>
    <property type="match status" value="1"/>
</dbReference>
<dbReference type="PROSITE" id="PS00622">
    <property type="entry name" value="HTH_LUXR_1"/>
    <property type="match status" value="1"/>
</dbReference>
<dbReference type="InterPro" id="IPR016032">
    <property type="entry name" value="Sig_transdc_resp-reg_C-effctor"/>
</dbReference>
<dbReference type="InterPro" id="IPR003759">
    <property type="entry name" value="Cbl-bd_cap"/>
</dbReference>
<evidence type="ECO:0000259" key="3">
    <source>
        <dbReference type="PROSITE" id="PS51332"/>
    </source>
</evidence>
<dbReference type="InterPro" id="IPR036724">
    <property type="entry name" value="Cobalamin-bd_sf"/>
</dbReference>
<reference evidence="4" key="1">
    <citation type="submission" date="2015-08" db="EMBL/GenBank/DDBJ databases">
        <authorList>
            <person name="Babu N.S."/>
            <person name="Beckwith C.J."/>
            <person name="Beseler K.G."/>
            <person name="Brison A."/>
            <person name="Carone J.V."/>
            <person name="Caskin T.P."/>
            <person name="Diamond M."/>
            <person name="Durham M.E."/>
            <person name="Foxe J.M."/>
            <person name="Go M."/>
            <person name="Henderson B.A."/>
            <person name="Jones I.B."/>
            <person name="McGettigan J.A."/>
            <person name="Micheletti S.J."/>
            <person name="Nasrallah M.E."/>
            <person name="Ortiz D."/>
            <person name="Piller C.R."/>
            <person name="Privatt S.R."/>
            <person name="Schneider S.L."/>
            <person name="Sharp S."/>
            <person name="Smith T.C."/>
            <person name="Stanton J.D."/>
            <person name="Ullery H.E."/>
            <person name="Wilson R.J."/>
            <person name="Serrano M.G."/>
            <person name="Buck G."/>
            <person name="Lee V."/>
            <person name="Wang Y."/>
            <person name="Carvalho R."/>
            <person name="Voegtly L."/>
            <person name="Shi R."/>
            <person name="Duckworth R."/>
            <person name="Johnson A."/>
            <person name="Loviza R."/>
            <person name="Walstead R."/>
            <person name="Shah Z."/>
            <person name="Kiflezghi M."/>
            <person name="Wade K."/>
            <person name="Ball S.L."/>
            <person name="Bradley K.W."/>
            <person name="Asai D.J."/>
            <person name="Bowman C.A."/>
            <person name="Russell D.A."/>
            <person name="Pope W.H."/>
            <person name="Jacobs-Sera D."/>
            <person name="Hendrix R.W."/>
            <person name="Hatfull G.F."/>
        </authorList>
    </citation>
    <scope>NUCLEOTIDE SEQUENCE</scope>
</reference>
<dbReference type="PANTHER" id="PTHR43214">
    <property type="entry name" value="TWO-COMPONENT RESPONSE REGULATOR"/>
    <property type="match status" value="1"/>
</dbReference>
<dbReference type="Pfam" id="PF02310">
    <property type="entry name" value="B12-binding"/>
    <property type="match status" value="1"/>
</dbReference>
<feature type="domain" description="HTH luxR-type" evidence="2">
    <location>
        <begin position="6"/>
        <end position="71"/>
    </location>
</feature>
<dbReference type="InterPro" id="IPR039420">
    <property type="entry name" value="WalR-like"/>
</dbReference>
<dbReference type="Pfam" id="PF02607">
    <property type="entry name" value="B12-binding_2"/>
    <property type="match status" value="1"/>
</dbReference>
<protein>
    <submittedName>
        <fullName evidence="4">Uncharacterized protein</fullName>
    </submittedName>
</protein>
<dbReference type="GO" id="GO:0046872">
    <property type="term" value="F:metal ion binding"/>
    <property type="evidence" value="ECO:0007669"/>
    <property type="project" value="InterPro"/>
</dbReference>
<feature type="domain" description="B12-binding" evidence="3">
    <location>
        <begin position="311"/>
        <end position="441"/>
    </location>
</feature>
<dbReference type="InterPro" id="IPR036388">
    <property type="entry name" value="WH-like_DNA-bd_sf"/>
</dbReference>
<sequence length="441" mass="46812">MRVHTDPSPAPVFTARETEVLSRICQGLSNQEIAQELYLSINSVKSYVRAAYRKIGLERRSQVIIWALDHGFTPDRSTQPVPNGTTARRGVAAPADFRSAALAPVDISPTQLSTTILTRLGLPNRPEMLSLAERGVATLDAALAEGQPGLLTDFLAHAGERLRVAEVPPVNGTRLAKATHEALATHASPHTLATVELFLQSAFTMVRDGAAARRVAADGPQAPLGLLARRFLDRVLDGEAKAATQVVLDAVRDGMDLGDVLVDVLEAAQHEIGRLWQAGQVTVDQEHFCTAVTQSSMVALYPHLFDGRAIGRSLVAVQAPGSLHQVGLRMVTDLLEHEGWGTAYLGSDVTPEELPDLLVEHRAHVLLLSASMADQAAVVRSMIVAVRADPRTSGVRVAVGGRAFLVAPGLADAVGADGWAPDARSAVTLCNELAGAGDATR</sequence>
<dbReference type="GO" id="GO:0006355">
    <property type="term" value="P:regulation of DNA-templated transcription"/>
    <property type="evidence" value="ECO:0007669"/>
    <property type="project" value="InterPro"/>
</dbReference>
<dbReference type="SUPFAM" id="SSF52242">
    <property type="entry name" value="Cobalamin (vitamin B12)-binding domain"/>
    <property type="match status" value="1"/>
</dbReference>
<dbReference type="Pfam" id="PF00196">
    <property type="entry name" value="GerE"/>
    <property type="match status" value="1"/>
</dbReference>